<gene>
    <name evidence="2" type="ORF">L195_g026181</name>
</gene>
<protein>
    <submittedName>
        <fullName evidence="2">Uncharacterized protein</fullName>
    </submittedName>
</protein>
<dbReference type="EMBL" id="ASHM01021906">
    <property type="protein sequence ID" value="PNY02861.1"/>
    <property type="molecule type" value="Genomic_DNA"/>
</dbReference>
<evidence type="ECO:0000313" key="3">
    <source>
        <dbReference type="Proteomes" id="UP000236291"/>
    </source>
</evidence>
<evidence type="ECO:0000313" key="2">
    <source>
        <dbReference type="EMBL" id="PNY02861.1"/>
    </source>
</evidence>
<accession>A0A2K3NIK7</accession>
<sequence length="57" mass="7078">MELALIKFNPDDSHTHENLKSPYTDRKRKRLWKRVEFRNDSLKQNRIPSVSRKRRRE</sequence>
<comment type="caution">
    <text evidence="2">The sequence shown here is derived from an EMBL/GenBank/DDBJ whole genome shotgun (WGS) entry which is preliminary data.</text>
</comment>
<name>A0A2K3NIK7_TRIPR</name>
<feature type="non-terminal residue" evidence="2">
    <location>
        <position position="57"/>
    </location>
</feature>
<dbReference type="ExpressionAtlas" id="A0A2K3NIK7">
    <property type="expression patterns" value="baseline"/>
</dbReference>
<reference evidence="2 3" key="2">
    <citation type="journal article" date="2017" name="Front. Plant Sci.">
        <title>Gene Classification and Mining of Molecular Markers Useful in Red Clover (Trifolium pratense) Breeding.</title>
        <authorList>
            <person name="Istvanek J."/>
            <person name="Dluhosova J."/>
            <person name="Dluhos P."/>
            <person name="Patkova L."/>
            <person name="Nedelnik J."/>
            <person name="Repkova J."/>
        </authorList>
    </citation>
    <scope>NUCLEOTIDE SEQUENCE [LARGE SCALE GENOMIC DNA]</scope>
    <source>
        <strain evidence="3">cv. Tatra</strain>
        <tissue evidence="2">Young leaves</tissue>
    </source>
</reference>
<dbReference type="Proteomes" id="UP000236291">
    <property type="component" value="Unassembled WGS sequence"/>
</dbReference>
<organism evidence="2 3">
    <name type="scientific">Trifolium pratense</name>
    <name type="common">Red clover</name>
    <dbReference type="NCBI Taxonomy" id="57577"/>
    <lineage>
        <taxon>Eukaryota</taxon>
        <taxon>Viridiplantae</taxon>
        <taxon>Streptophyta</taxon>
        <taxon>Embryophyta</taxon>
        <taxon>Tracheophyta</taxon>
        <taxon>Spermatophyta</taxon>
        <taxon>Magnoliopsida</taxon>
        <taxon>eudicotyledons</taxon>
        <taxon>Gunneridae</taxon>
        <taxon>Pentapetalae</taxon>
        <taxon>rosids</taxon>
        <taxon>fabids</taxon>
        <taxon>Fabales</taxon>
        <taxon>Fabaceae</taxon>
        <taxon>Papilionoideae</taxon>
        <taxon>50 kb inversion clade</taxon>
        <taxon>NPAAA clade</taxon>
        <taxon>Hologalegina</taxon>
        <taxon>IRL clade</taxon>
        <taxon>Trifolieae</taxon>
        <taxon>Trifolium</taxon>
    </lineage>
</organism>
<feature type="region of interest" description="Disordered" evidence="1">
    <location>
        <begin position="1"/>
        <end position="25"/>
    </location>
</feature>
<evidence type="ECO:0000256" key="1">
    <source>
        <dbReference type="SAM" id="MobiDB-lite"/>
    </source>
</evidence>
<reference evidence="2 3" key="1">
    <citation type="journal article" date="2014" name="Am. J. Bot.">
        <title>Genome assembly and annotation for red clover (Trifolium pratense; Fabaceae).</title>
        <authorList>
            <person name="Istvanek J."/>
            <person name="Jaros M."/>
            <person name="Krenek A."/>
            <person name="Repkova J."/>
        </authorList>
    </citation>
    <scope>NUCLEOTIDE SEQUENCE [LARGE SCALE GENOMIC DNA]</scope>
    <source>
        <strain evidence="3">cv. Tatra</strain>
        <tissue evidence="2">Young leaves</tissue>
    </source>
</reference>
<proteinExistence type="predicted"/>
<dbReference type="AlphaFoldDB" id="A0A2K3NIK7"/>
<feature type="compositionally biased region" description="Basic and acidic residues" evidence="1">
    <location>
        <begin position="9"/>
        <end position="25"/>
    </location>
</feature>